<sequence length="234" mass="26233">KCQDSSISAFEDNPPNEMFWYPSIIFTKSHVIFAIANFFFHYIPALLADGICIIAGETPRMLKTYRTMQTMIKATAEGIIVDQIFIFLNPVDNFKQAQTGAERFLERSEFELTDAEAVVHIPGRVLRKQVQNTSYKIPKNNHTITVGINEVEPDAAVNVLGLPEFEVGSFLHEFSQDSSSIQRPSIIPEETESITSPFIQGDLTSISKNQPEVEFIACAGIEAKLEKLFAELQN</sequence>
<name>A0A8J2JPY0_9HEXA</name>
<evidence type="ECO:0000313" key="1">
    <source>
        <dbReference type="EMBL" id="CAG7724034.1"/>
    </source>
</evidence>
<feature type="non-terminal residue" evidence="1">
    <location>
        <position position="234"/>
    </location>
</feature>
<dbReference type="Proteomes" id="UP000708208">
    <property type="component" value="Unassembled WGS sequence"/>
</dbReference>
<evidence type="ECO:0000313" key="2">
    <source>
        <dbReference type="Proteomes" id="UP000708208"/>
    </source>
</evidence>
<feature type="non-terminal residue" evidence="1">
    <location>
        <position position="1"/>
    </location>
</feature>
<organism evidence="1 2">
    <name type="scientific">Allacma fusca</name>
    <dbReference type="NCBI Taxonomy" id="39272"/>
    <lineage>
        <taxon>Eukaryota</taxon>
        <taxon>Metazoa</taxon>
        <taxon>Ecdysozoa</taxon>
        <taxon>Arthropoda</taxon>
        <taxon>Hexapoda</taxon>
        <taxon>Collembola</taxon>
        <taxon>Symphypleona</taxon>
        <taxon>Sminthuridae</taxon>
        <taxon>Allacma</taxon>
    </lineage>
</organism>
<accession>A0A8J2JPY0</accession>
<keyword evidence="2" id="KW-1185">Reference proteome</keyword>
<reference evidence="1" key="1">
    <citation type="submission" date="2021-06" db="EMBL/GenBank/DDBJ databases">
        <authorList>
            <person name="Hodson N. C."/>
            <person name="Mongue J. A."/>
            <person name="Jaron S. K."/>
        </authorList>
    </citation>
    <scope>NUCLEOTIDE SEQUENCE</scope>
</reference>
<gene>
    <name evidence="1" type="ORF">AFUS01_LOCUS13079</name>
</gene>
<dbReference type="OrthoDB" id="429813at2759"/>
<protein>
    <submittedName>
        <fullName evidence="1">Uncharacterized protein</fullName>
    </submittedName>
</protein>
<dbReference type="EMBL" id="CAJVCH010105060">
    <property type="protein sequence ID" value="CAG7724034.1"/>
    <property type="molecule type" value="Genomic_DNA"/>
</dbReference>
<proteinExistence type="predicted"/>
<dbReference type="AlphaFoldDB" id="A0A8J2JPY0"/>
<comment type="caution">
    <text evidence="1">The sequence shown here is derived from an EMBL/GenBank/DDBJ whole genome shotgun (WGS) entry which is preliminary data.</text>
</comment>